<dbReference type="AlphaFoldDB" id="A0AAV6YJL0"/>
<evidence type="ECO:0000313" key="2">
    <source>
        <dbReference type="Proteomes" id="UP000824782"/>
    </source>
</evidence>
<organism evidence="1 2">
    <name type="scientific">Engystomops pustulosus</name>
    <name type="common">Tungara frog</name>
    <name type="synonym">Physalaemus pustulosus</name>
    <dbReference type="NCBI Taxonomy" id="76066"/>
    <lineage>
        <taxon>Eukaryota</taxon>
        <taxon>Metazoa</taxon>
        <taxon>Chordata</taxon>
        <taxon>Craniata</taxon>
        <taxon>Vertebrata</taxon>
        <taxon>Euteleostomi</taxon>
        <taxon>Amphibia</taxon>
        <taxon>Batrachia</taxon>
        <taxon>Anura</taxon>
        <taxon>Neobatrachia</taxon>
        <taxon>Hyloidea</taxon>
        <taxon>Leptodactylidae</taxon>
        <taxon>Leiuperinae</taxon>
        <taxon>Engystomops</taxon>
    </lineage>
</organism>
<comment type="caution">
    <text evidence="1">The sequence shown here is derived from an EMBL/GenBank/DDBJ whole genome shotgun (WGS) entry which is preliminary data.</text>
</comment>
<dbReference type="EMBL" id="WNYA01056373">
    <property type="protein sequence ID" value="KAG8535825.1"/>
    <property type="molecule type" value="Genomic_DNA"/>
</dbReference>
<reference evidence="1" key="1">
    <citation type="thesis" date="2020" institute="ProQuest LLC" country="789 East Eisenhower Parkway, Ann Arbor, MI, USA">
        <title>Comparative Genomics and Chromosome Evolution.</title>
        <authorList>
            <person name="Mudd A.B."/>
        </authorList>
    </citation>
    <scope>NUCLEOTIDE SEQUENCE</scope>
    <source>
        <strain evidence="1">237g6f4</strain>
        <tissue evidence="1">Blood</tissue>
    </source>
</reference>
<dbReference type="Proteomes" id="UP000824782">
    <property type="component" value="Unassembled WGS sequence"/>
</dbReference>
<keyword evidence="2" id="KW-1185">Reference proteome</keyword>
<proteinExistence type="predicted"/>
<sequence>MAVITTSSPSIILQTLKGCPRENQYFSLSLHISCTHHLLESCQAVGQPSGPHTKHHVATASHSGILGPGCLQAPRKGPSGGCCTCEEDGTGACGGRCGSSVIGL</sequence>
<name>A0AAV6YJL0_ENGPU</name>
<evidence type="ECO:0008006" key="3">
    <source>
        <dbReference type="Google" id="ProtNLM"/>
    </source>
</evidence>
<accession>A0AAV6YJL0</accession>
<protein>
    <recommendedName>
        <fullName evidence="3">Metallothionein</fullName>
    </recommendedName>
</protein>
<evidence type="ECO:0000313" key="1">
    <source>
        <dbReference type="EMBL" id="KAG8535825.1"/>
    </source>
</evidence>
<gene>
    <name evidence="1" type="ORF">GDO81_027690</name>
</gene>